<evidence type="ECO:0000259" key="1">
    <source>
        <dbReference type="Pfam" id="PF11738"/>
    </source>
</evidence>
<dbReference type="SUPFAM" id="SSF48452">
    <property type="entry name" value="TPR-like"/>
    <property type="match status" value="1"/>
</dbReference>
<reference evidence="2" key="2">
    <citation type="journal article" date="2021" name="J Anim Sci Technol">
        <title>Complete genome sequence of Paenibacillus konkukensis sp. nov. SK3146 as a potential probiotic strain.</title>
        <authorList>
            <person name="Jung H.I."/>
            <person name="Park S."/>
            <person name="Niu K.M."/>
            <person name="Lee S.W."/>
            <person name="Kothari D."/>
            <person name="Yi K.J."/>
            <person name="Kim S.K."/>
        </authorList>
    </citation>
    <scope>NUCLEOTIDE SEQUENCE</scope>
    <source>
        <strain evidence="2">SK3146</strain>
    </source>
</reference>
<reference evidence="2" key="1">
    <citation type="submission" date="2018-02" db="EMBL/GenBank/DDBJ databases">
        <authorList>
            <person name="Kim S.-K."/>
            <person name="Jung H.-I."/>
            <person name="Lee S.-W."/>
        </authorList>
    </citation>
    <scope>NUCLEOTIDE SEQUENCE</scope>
    <source>
        <strain evidence="2">SK3146</strain>
    </source>
</reference>
<dbReference type="Pfam" id="PF14903">
    <property type="entry name" value="WG_beta_rep"/>
    <property type="match status" value="5"/>
</dbReference>
<dbReference type="InterPro" id="IPR021729">
    <property type="entry name" value="DUF3298"/>
</dbReference>
<dbReference type="RefSeq" id="WP_349655181.1">
    <property type="nucleotide sequence ID" value="NZ_CP027059.1"/>
</dbReference>
<dbReference type="InterPro" id="IPR011990">
    <property type="entry name" value="TPR-like_helical_dom_sf"/>
</dbReference>
<dbReference type="Pfam" id="PF11738">
    <property type="entry name" value="DUF3298"/>
    <property type="match status" value="1"/>
</dbReference>
<dbReference type="Proteomes" id="UP001057134">
    <property type="component" value="Chromosome"/>
</dbReference>
<dbReference type="PANTHER" id="PTHR37841">
    <property type="entry name" value="GLR2918 PROTEIN"/>
    <property type="match status" value="1"/>
</dbReference>
<protein>
    <submittedName>
        <fullName evidence="2">KWG Leptospira</fullName>
    </submittedName>
</protein>
<accession>A0ABY4RDE8</accession>
<dbReference type="InterPro" id="IPR037126">
    <property type="entry name" value="PdaC/RsiV-like_sf"/>
</dbReference>
<feature type="domain" description="DUF3298" evidence="1">
    <location>
        <begin position="741"/>
        <end position="816"/>
    </location>
</feature>
<proteinExistence type="predicted"/>
<sequence length="833" mass="94250">MMNANEKQIEQLVRAYLPQGAELVTTQRSYPLPAICAADLDGDKMQEISAVYRLDHELHLLALKYLGYGWGAADDVALPYSRVSVLTAAPVLSLDRSNLIVGWQEEPDSDLSRLSVYEWTEEGLKDTAGKDVYFSFMEVMTTPERDGQPSLADLALWIRDSEEAYRVDIIRWRRGQRISAVDKYPLYYPKVVRYYEQLVRKQPDHPLYWYYLAEAQHWTGMTEAALVSADRAYRLGGAAVAGEKLQQLDRDIRLQLEAYRQTRRIERFPVSYKTIHGTKWGYIDGLGATAIPVQYDYASDFQENGLGRVQMRGHSGVINAAGQYVVQPIYDSIGEFSEGRSVVIDSQGFKLMDESGRIVTKKAYSYIASMQNGRAMFTHVPQAGVEASTYGYLDAQGNEVIPAQFQDAGDFYRNKAVVKIRDNEYALIGLNGNRIATYPYAFVGGLGDGLLPFQQTVNGKYGYIDEQGRVVLQPAYTGALPFQEGRAVVNTGENYTARYGVIDKQGRFVVQPGYNDIRQPGEGRLALGKAIDPNRTFIGSIYAMADLNGRMLTDFRYYDVEDYHQGLASVYDRNQTFFIDRSGHAAQGYPRLNGSGTVSLQDDLIQANVDRRLSYLNRAGQVIWRTNTVIPLREPYRVREEKYKPNKDYLVYYPQVEGMGDQHAQQKVNARLKQLAQVKPVPAHTQLDASFNGDFDVAFFRKNLLVLEINGYNFPFGAAHGMPTKVYSHINLTDGAIYDLKDLFKPGSPYVEVLSGIVGRQIKEDPQYSYVFPDTYKGIKPDQPFYVTEHALHLYFQPYDIAPYVAGFPTFTIPFSEIMDMIAVNGSFWRSFH</sequence>
<keyword evidence="3" id="KW-1185">Reference proteome</keyword>
<dbReference type="PANTHER" id="PTHR37841:SF1">
    <property type="entry name" value="DUF3298 DOMAIN-CONTAINING PROTEIN"/>
    <property type="match status" value="1"/>
</dbReference>
<dbReference type="Gene3D" id="3.30.565.40">
    <property type="entry name" value="Fervidobacterium nodosum Rt17-B1 like"/>
    <property type="match status" value="1"/>
</dbReference>
<dbReference type="Gene3D" id="3.90.640.20">
    <property type="entry name" value="Heat-shock cognate protein, ATPase"/>
    <property type="match status" value="1"/>
</dbReference>
<organism evidence="2 3">
    <name type="scientific">Paenibacillus konkukensis</name>
    <dbReference type="NCBI Taxonomy" id="2020716"/>
    <lineage>
        <taxon>Bacteria</taxon>
        <taxon>Bacillati</taxon>
        <taxon>Bacillota</taxon>
        <taxon>Bacilli</taxon>
        <taxon>Bacillales</taxon>
        <taxon>Paenibacillaceae</taxon>
        <taxon>Paenibacillus</taxon>
    </lineage>
</organism>
<dbReference type="InterPro" id="IPR032774">
    <property type="entry name" value="WG_beta_rep"/>
</dbReference>
<dbReference type="EMBL" id="CP027059">
    <property type="protein sequence ID" value="UQZ80859.1"/>
    <property type="molecule type" value="Genomic_DNA"/>
</dbReference>
<evidence type="ECO:0000313" key="2">
    <source>
        <dbReference type="EMBL" id="UQZ80859.1"/>
    </source>
</evidence>
<gene>
    <name evidence="2" type="ORF">SK3146_00015</name>
</gene>
<evidence type="ECO:0000313" key="3">
    <source>
        <dbReference type="Proteomes" id="UP001057134"/>
    </source>
</evidence>
<name>A0ABY4RDE8_9BACL</name>